<comment type="catalytic activity">
    <reaction evidence="1">
        <text>S-ubiquitinyl-[E2 ubiquitin-conjugating enzyme]-L-cysteine + [acceptor protein]-L-lysine = [E2 ubiquitin-conjugating enzyme]-L-cysteine + N(6)-ubiquitinyl-[acceptor protein]-L-lysine.</text>
        <dbReference type="EC" id="2.3.2.27"/>
    </reaction>
</comment>
<dbReference type="GO" id="GO:0008270">
    <property type="term" value="F:zinc ion binding"/>
    <property type="evidence" value="ECO:0007669"/>
    <property type="project" value="UniProtKB-KW"/>
</dbReference>
<dbReference type="AlphaFoldDB" id="A0A8S4AAJ9"/>
<feature type="region of interest" description="Disordered" evidence="9">
    <location>
        <begin position="126"/>
        <end position="160"/>
    </location>
</feature>
<protein>
    <recommendedName>
        <fullName evidence="2">RING-type E3 ubiquitin transferase</fullName>
        <ecNumber evidence="2">2.3.2.27</ecNumber>
    </recommendedName>
</protein>
<evidence type="ECO:0000259" key="10">
    <source>
        <dbReference type="PROSITE" id="PS50089"/>
    </source>
</evidence>
<dbReference type="Gene3D" id="3.30.40.10">
    <property type="entry name" value="Zinc/RING finger domain, C3HC4 (zinc finger)"/>
    <property type="match status" value="1"/>
</dbReference>
<dbReference type="InterPro" id="IPR011016">
    <property type="entry name" value="Znf_RING-CH"/>
</dbReference>
<dbReference type="GO" id="GO:0005634">
    <property type="term" value="C:nucleus"/>
    <property type="evidence" value="ECO:0007669"/>
    <property type="project" value="TreeGrafter"/>
</dbReference>
<dbReference type="PROSITE" id="PS50089">
    <property type="entry name" value="ZF_RING_2"/>
    <property type="match status" value="1"/>
</dbReference>
<dbReference type="SUPFAM" id="SSF57850">
    <property type="entry name" value="RING/U-box"/>
    <property type="match status" value="1"/>
</dbReference>
<evidence type="ECO:0000256" key="5">
    <source>
        <dbReference type="ARBA" id="ARBA00022771"/>
    </source>
</evidence>
<dbReference type="OrthoDB" id="9984778at2759"/>
<keyword evidence="4" id="KW-0479">Metal-binding</keyword>
<feature type="domain" description="RING-type" evidence="10">
    <location>
        <begin position="286"/>
        <end position="327"/>
    </location>
</feature>
<keyword evidence="7" id="KW-0862">Zinc</keyword>
<evidence type="ECO:0000256" key="6">
    <source>
        <dbReference type="ARBA" id="ARBA00022786"/>
    </source>
</evidence>
<evidence type="ECO:0000256" key="3">
    <source>
        <dbReference type="ARBA" id="ARBA00022679"/>
    </source>
</evidence>
<evidence type="ECO:0000256" key="4">
    <source>
        <dbReference type="ARBA" id="ARBA00022723"/>
    </source>
</evidence>
<evidence type="ECO:0000256" key="1">
    <source>
        <dbReference type="ARBA" id="ARBA00000900"/>
    </source>
</evidence>
<keyword evidence="3" id="KW-0808">Transferase</keyword>
<dbReference type="SMART" id="SM00744">
    <property type="entry name" value="RINGv"/>
    <property type="match status" value="1"/>
</dbReference>
<keyword evidence="6" id="KW-0833">Ubl conjugation pathway</keyword>
<dbReference type="FunFam" id="3.30.40.10:FF:000388">
    <property type="entry name" value="Putative RING zinc finger domain superfamily protein"/>
    <property type="match status" value="1"/>
</dbReference>
<feature type="compositionally biased region" description="Pro residues" evidence="9">
    <location>
        <begin position="126"/>
        <end position="140"/>
    </location>
</feature>
<dbReference type="InterPro" id="IPR045191">
    <property type="entry name" value="MBR1/2-like"/>
</dbReference>
<dbReference type="EC" id="2.3.2.27" evidence="2"/>
<reference evidence="11" key="1">
    <citation type="submission" date="2021-04" db="EMBL/GenBank/DDBJ databases">
        <authorList>
            <consortium name="Molecular Ecology Group"/>
        </authorList>
    </citation>
    <scope>NUCLEOTIDE SEQUENCE</scope>
</reference>
<keyword evidence="5 8" id="KW-0863">Zinc-finger</keyword>
<evidence type="ECO:0000256" key="7">
    <source>
        <dbReference type="ARBA" id="ARBA00022833"/>
    </source>
</evidence>
<dbReference type="InterPro" id="IPR013083">
    <property type="entry name" value="Znf_RING/FYVE/PHD"/>
</dbReference>
<evidence type="ECO:0000256" key="9">
    <source>
        <dbReference type="SAM" id="MobiDB-lite"/>
    </source>
</evidence>
<name>A0A8S4AAJ9_9EUPU</name>
<dbReference type="GO" id="GO:0061630">
    <property type="term" value="F:ubiquitin protein ligase activity"/>
    <property type="evidence" value="ECO:0007669"/>
    <property type="project" value="UniProtKB-EC"/>
</dbReference>
<keyword evidence="12" id="KW-1185">Reference proteome</keyword>
<evidence type="ECO:0000256" key="8">
    <source>
        <dbReference type="PROSITE-ProRule" id="PRU00175"/>
    </source>
</evidence>
<organism evidence="11 12">
    <name type="scientific">Candidula unifasciata</name>
    <dbReference type="NCBI Taxonomy" id="100452"/>
    <lineage>
        <taxon>Eukaryota</taxon>
        <taxon>Metazoa</taxon>
        <taxon>Spiralia</taxon>
        <taxon>Lophotrochozoa</taxon>
        <taxon>Mollusca</taxon>
        <taxon>Gastropoda</taxon>
        <taxon>Heterobranchia</taxon>
        <taxon>Euthyneura</taxon>
        <taxon>Panpulmonata</taxon>
        <taxon>Eupulmonata</taxon>
        <taxon>Stylommatophora</taxon>
        <taxon>Helicina</taxon>
        <taxon>Helicoidea</taxon>
        <taxon>Geomitridae</taxon>
        <taxon>Candidula</taxon>
    </lineage>
</organism>
<dbReference type="Pfam" id="PF13639">
    <property type="entry name" value="zf-RING_2"/>
    <property type="match status" value="1"/>
</dbReference>
<dbReference type="SMART" id="SM00184">
    <property type="entry name" value="RING"/>
    <property type="match status" value="1"/>
</dbReference>
<dbReference type="InterPro" id="IPR001841">
    <property type="entry name" value="Znf_RING"/>
</dbReference>
<dbReference type="EMBL" id="CAJHNH020008569">
    <property type="protein sequence ID" value="CAG5136772.1"/>
    <property type="molecule type" value="Genomic_DNA"/>
</dbReference>
<dbReference type="PANTHER" id="PTHR22937">
    <property type="entry name" value="E3 UBIQUITIN-PROTEIN LIGASE RNF165"/>
    <property type="match status" value="1"/>
</dbReference>
<evidence type="ECO:0000256" key="2">
    <source>
        <dbReference type="ARBA" id="ARBA00012483"/>
    </source>
</evidence>
<dbReference type="Proteomes" id="UP000678393">
    <property type="component" value="Unassembled WGS sequence"/>
</dbReference>
<evidence type="ECO:0000313" key="12">
    <source>
        <dbReference type="Proteomes" id="UP000678393"/>
    </source>
</evidence>
<gene>
    <name evidence="11" type="ORF">CUNI_LOCUS22330</name>
</gene>
<sequence>MDLYQNRHRRRHCRHEADDEYFQRRAAARDLPPCGHASPCRVSLCRVSHGPLNPLTTPSSPASRFAVCDPCSCSTSAFPSQAQSQPVVPLAPPLPPRHHQLHPGHMSVTQQPQPLALTVPFRQLPPPYMAPPPPQPPPPASQGMDGHHPHNIIHPTFLNGAAGTSVVPPHPYCDRAHTQGHDLRRMYPWTEIMPWPRPSAHRPVPQPLDRSLMFDLEYVPPYRPMVTPRGYILARNHTAFDMLQCSVMGATQETIERNTLPHKYKKVETSSAGDADKDSNNHQEKCTICLSEFETGEDVRRLPCMHLFHSECVDQWLSTNKKCPICRVDIEAGAKSTMVLGNGPVM</sequence>
<proteinExistence type="predicted"/>
<evidence type="ECO:0000313" key="11">
    <source>
        <dbReference type="EMBL" id="CAG5136772.1"/>
    </source>
</evidence>
<comment type="caution">
    <text evidence="11">The sequence shown here is derived from an EMBL/GenBank/DDBJ whole genome shotgun (WGS) entry which is preliminary data.</text>
</comment>
<dbReference type="PANTHER" id="PTHR22937:SF65">
    <property type="entry name" value="E3 UBIQUITIN-PROTEIN LIGASE ARK2C"/>
    <property type="match status" value="1"/>
</dbReference>
<accession>A0A8S4AAJ9</accession>